<dbReference type="Proteomes" id="UP000006729">
    <property type="component" value="Chromosome 6"/>
</dbReference>
<accession>A0ACC0SUM3</accession>
<keyword evidence="2" id="KW-1185">Reference proteome</keyword>
<comment type="caution">
    <text evidence="1">The sequence shown here is derived from an EMBL/GenBank/DDBJ whole genome shotgun (WGS) entry which is preliminary data.</text>
</comment>
<organism evidence="1 2">
    <name type="scientific">Populus trichocarpa</name>
    <name type="common">Western balsam poplar</name>
    <name type="synonym">Populus balsamifera subsp. trichocarpa</name>
    <dbReference type="NCBI Taxonomy" id="3694"/>
    <lineage>
        <taxon>Eukaryota</taxon>
        <taxon>Viridiplantae</taxon>
        <taxon>Streptophyta</taxon>
        <taxon>Embryophyta</taxon>
        <taxon>Tracheophyta</taxon>
        <taxon>Spermatophyta</taxon>
        <taxon>Magnoliopsida</taxon>
        <taxon>eudicotyledons</taxon>
        <taxon>Gunneridae</taxon>
        <taxon>Pentapetalae</taxon>
        <taxon>rosids</taxon>
        <taxon>fabids</taxon>
        <taxon>Malpighiales</taxon>
        <taxon>Salicaceae</taxon>
        <taxon>Saliceae</taxon>
        <taxon>Populus</taxon>
    </lineage>
</organism>
<evidence type="ECO:0000313" key="2">
    <source>
        <dbReference type="Proteomes" id="UP000006729"/>
    </source>
</evidence>
<evidence type="ECO:0000313" key="1">
    <source>
        <dbReference type="EMBL" id="KAI9392950.1"/>
    </source>
</evidence>
<proteinExistence type="predicted"/>
<gene>
    <name evidence="1" type="ORF">POPTR_006G164050v4</name>
</gene>
<protein>
    <submittedName>
        <fullName evidence="1">Uncharacterized protein</fullName>
    </submittedName>
</protein>
<dbReference type="EMBL" id="CM009295">
    <property type="protein sequence ID" value="KAI9392950.1"/>
    <property type="molecule type" value="Genomic_DNA"/>
</dbReference>
<name>A0ACC0SUM3_POPTR</name>
<sequence length="200" mass="23330">MYRMVHEYVSSCDVCQRVKASTLSLVGLLQSLSIPCQVWDDITMDFIEGLPPSQSKNTILVVVDRLRKSTHFLSLTHLFIAKIVAEKFVEGVIKLHGRPNSIISDHDPIFISNFWCEYFRLPGTQLKMSFAYHPQMDGQTEVINRCVEQYLRCLVHQQPRRWYSLLLWAEFWYNTAYHASTGMSPFQALYVRPPLMIPHY</sequence>
<reference evidence="1 2" key="1">
    <citation type="journal article" date="2006" name="Science">
        <title>The genome of black cottonwood, Populus trichocarpa (Torr. &amp; Gray).</title>
        <authorList>
            <person name="Tuskan G.A."/>
            <person name="Difazio S."/>
            <person name="Jansson S."/>
            <person name="Bohlmann J."/>
            <person name="Grigoriev I."/>
            <person name="Hellsten U."/>
            <person name="Putnam N."/>
            <person name="Ralph S."/>
            <person name="Rombauts S."/>
            <person name="Salamov A."/>
            <person name="Schein J."/>
            <person name="Sterck L."/>
            <person name="Aerts A."/>
            <person name="Bhalerao R.R."/>
            <person name="Bhalerao R.P."/>
            <person name="Blaudez D."/>
            <person name="Boerjan W."/>
            <person name="Brun A."/>
            <person name="Brunner A."/>
            <person name="Busov V."/>
            <person name="Campbell M."/>
            <person name="Carlson J."/>
            <person name="Chalot M."/>
            <person name="Chapman J."/>
            <person name="Chen G.L."/>
            <person name="Cooper D."/>
            <person name="Coutinho P.M."/>
            <person name="Couturier J."/>
            <person name="Covert S."/>
            <person name="Cronk Q."/>
            <person name="Cunningham R."/>
            <person name="Davis J."/>
            <person name="Degroeve S."/>
            <person name="Dejardin A."/>
            <person name="Depamphilis C."/>
            <person name="Detter J."/>
            <person name="Dirks B."/>
            <person name="Dubchak I."/>
            <person name="Duplessis S."/>
            <person name="Ehlting J."/>
            <person name="Ellis B."/>
            <person name="Gendler K."/>
            <person name="Goodstein D."/>
            <person name="Gribskov M."/>
            <person name="Grimwood J."/>
            <person name="Groover A."/>
            <person name="Gunter L."/>
            <person name="Hamberger B."/>
            <person name="Heinze B."/>
            <person name="Helariutta Y."/>
            <person name="Henrissat B."/>
            <person name="Holligan D."/>
            <person name="Holt R."/>
            <person name="Huang W."/>
            <person name="Islam-Faridi N."/>
            <person name="Jones S."/>
            <person name="Jones-Rhoades M."/>
            <person name="Jorgensen R."/>
            <person name="Joshi C."/>
            <person name="Kangasjarvi J."/>
            <person name="Karlsson J."/>
            <person name="Kelleher C."/>
            <person name="Kirkpatrick R."/>
            <person name="Kirst M."/>
            <person name="Kohler A."/>
            <person name="Kalluri U."/>
            <person name="Larimer F."/>
            <person name="Leebens-Mack J."/>
            <person name="Leple J.C."/>
            <person name="Locascio P."/>
            <person name="Lou Y."/>
            <person name="Lucas S."/>
            <person name="Martin F."/>
            <person name="Montanini B."/>
            <person name="Napoli C."/>
            <person name="Nelson D.R."/>
            <person name="Nelson C."/>
            <person name="Nieminen K."/>
            <person name="Nilsson O."/>
            <person name="Pereda V."/>
            <person name="Peter G."/>
            <person name="Philippe R."/>
            <person name="Pilate G."/>
            <person name="Poliakov A."/>
            <person name="Razumovskaya J."/>
            <person name="Richardson P."/>
            <person name="Rinaldi C."/>
            <person name="Ritland K."/>
            <person name="Rouze P."/>
            <person name="Ryaboy D."/>
            <person name="Schmutz J."/>
            <person name="Schrader J."/>
            <person name="Segerman B."/>
            <person name="Shin H."/>
            <person name="Siddiqui A."/>
            <person name="Sterky F."/>
            <person name="Terry A."/>
            <person name="Tsai C.J."/>
            <person name="Uberbacher E."/>
            <person name="Unneberg P."/>
            <person name="Vahala J."/>
            <person name="Wall K."/>
            <person name="Wessler S."/>
            <person name="Yang G."/>
            <person name="Yin T."/>
            <person name="Douglas C."/>
            <person name="Marra M."/>
            <person name="Sandberg G."/>
            <person name="Van de Peer Y."/>
            <person name="Rokhsar D."/>
        </authorList>
    </citation>
    <scope>NUCLEOTIDE SEQUENCE [LARGE SCALE GENOMIC DNA]</scope>
    <source>
        <strain evidence="2">cv. Nisqually</strain>
    </source>
</reference>